<name>X1PVG9_9ZZZZ</name>
<reference evidence="3" key="1">
    <citation type="journal article" date="2014" name="Front. Microbiol.">
        <title>High frequency of phylogenetically diverse reductive dehalogenase-homologous genes in deep subseafloor sedimentary metagenomes.</title>
        <authorList>
            <person name="Kawai M."/>
            <person name="Futagami T."/>
            <person name="Toyoda A."/>
            <person name="Takaki Y."/>
            <person name="Nishi S."/>
            <person name="Hori S."/>
            <person name="Arai W."/>
            <person name="Tsubouchi T."/>
            <person name="Morono Y."/>
            <person name="Uchiyama I."/>
            <person name="Ito T."/>
            <person name="Fujiyama A."/>
            <person name="Inagaki F."/>
            <person name="Takami H."/>
        </authorList>
    </citation>
    <scope>NUCLEOTIDE SEQUENCE</scope>
    <source>
        <strain evidence="3">Expedition CK06-06</strain>
    </source>
</reference>
<feature type="transmembrane region" description="Helical" evidence="2">
    <location>
        <begin position="290"/>
        <end position="309"/>
    </location>
</feature>
<dbReference type="EMBL" id="BARW01002798">
    <property type="protein sequence ID" value="GAI60262.1"/>
    <property type="molecule type" value="Genomic_DNA"/>
</dbReference>
<feature type="region of interest" description="Disordered" evidence="1">
    <location>
        <begin position="1"/>
        <end position="24"/>
    </location>
</feature>
<feature type="transmembrane region" description="Helical" evidence="2">
    <location>
        <begin position="316"/>
        <end position="334"/>
    </location>
</feature>
<organism evidence="3">
    <name type="scientific">marine sediment metagenome</name>
    <dbReference type="NCBI Taxonomy" id="412755"/>
    <lineage>
        <taxon>unclassified sequences</taxon>
        <taxon>metagenomes</taxon>
        <taxon>ecological metagenomes</taxon>
    </lineage>
</organism>
<feature type="compositionally biased region" description="Basic residues" evidence="1">
    <location>
        <begin position="12"/>
        <end position="23"/>
    </location>
</feature>
<proteinExistence type="predicted"/>
<keyword evidence="2" id="KW-1133">Transmembrane helix</keyword>
<evidence type="ECO:0000256" key="2">
    <source>
        <dbReference type="SAM" id="Phobius"/>
    </source>
</evidence>
<accession>X1PVG9</accession>
<keyword evidence="2" id="KW-0472">Membrane</keyword>
<protein>
    <submittedName>
        <fullName evidence="3">Uncharacterized protein</fullName>
    </submittedName>
</protein>
<evidence type="ECO:0000313" key="3">
    <source>
        <dbReference type="EMBL" id="GAI60262.1"/>
    </source>
</evidence>
<dbReference type="AlphaFoldDB" id="X1PVG9"/>
<gene>
    <name evidence="3" type="ORF">S12H4_07548</name>
</gene>
<keyword evidence="2" id="KW-0812">Transmembrane</keyword>
<sequence length="335" mass="39616">INSTSKTFEKKSQKRIKKQRKKEKVAVKHLNQYNSLESRKKKSAAVKGEYRKFSRMLRSATVKIYELSNRPISRLDDSQIKREISELNKNFPLNPDKIQLPYHDHKSRIEYDDKLTKKFFEEREIRERNDLKQDLLSRNKYGLPKLNKSDLQSIKGVFESYFSENIVSTEQILIRNIIQECIGYSGGSDVLRIVAEATVLKKKVRERLRQEKDRRTVLKSVRRKKRSVRRSFEKYRANKESVPIKKRVKNAYKKSIVPNMAKFLAIFGITFISLMTFISPETFSFPVEVISGFLYVQVFVYLIFLYLSIENYVFSVRSLFYLFISPILLFAFLIL</sequence>
<feature type="non-terminal residue" evidence="3">
    <location>
        <position position="1"/>
    </location>
</feature>
<evidence type="ECO:0000256" key="1">
    <source>
        <dbReference type="SAM" id="MobiDB-lite"/>
    </source>
</evidence>
<feature type="transmembrane region" description="Helical" evidence="2">
    <location>
        <begin position="256"/>
        <end position="278"/>
    </location>
</feature>
<comment type="caution">
    <text evidence="3">The sequence shown here is derived from an EMBL/GenBank/DDBJ whole genome shotgun (WGS) entry which is preliminary data.</text>
</comment>